<dbReference type="GO" id="GO:0016491">
    <property type="term" value="F:oxidoreductase activity"/>
    <property type="evidence" value="ECO:0007669"/>
    <property type="project" value="InterPro"/>
</dbReference>
<feature type="domain" description="Thioredoxin" evidence="2">
    <location>
        <begin position="44"/>
        <end position="198"/>
    </location>
</feature>
<dbReference type="SUPFAM" id="SSF52833">
    <property type="entry name" value="Thioredoxin-like"/>
    <property type="match status" value="1"/>
</dbReference>
<dbReference type="PANTHER" id="PTHR43640">
    <property type="entry name" value="OS07G0260300 PROTEIN"/>
    <property type="match status" value="1"/>
</dbReference>
<dbReference type="PANTHER" id="PTHR43640:SF1">
    <property type="entry name" value="THIOREDOXIN-DEPENDENT PEROXIREDOXIN"/>
    <property type="match status" value="1"/>
</dbReference>
<evidence type="ECO:0000313" key="4">
    <source>
        <dbReference type="Proteomes" id="UP000529946"/>
    </source>
</evidence>
<dbReference type="Proteomes" id="UP000529946">
    <property type="component" value="Unassembled WGS sequence"/>
</dbReference>
<dbReference type="PROSITE" id="PS51352">
    <property type="entry name" value="THIOREDOXIN_2"/>
    <property type="match status" value="1"/>
</dbReference>
<dbReference type="InterPro" id="IPR000866">
    <property type="entry name" value="AhpC/TSA"/>
</dbReference>
<dbReference type="Pfam" id="PF00578">
    <property type="entry name" value="AhpC-TSA"/>
    <property type="match status" value="1"/>
</dbReference>
<comment type="caution">
    <text evidence="3">The sequence shown here is derived from an EMBL/GenBank/DDBJ whole genome shotgun (WGS) entry which is preliminary data.</text>
</comment>
<organism evidence="3 4">
    <name type="scientific">Brevundimonas lenta</name>
    <dbReference type="NCBI Taxonomy" id="424796"/>
    <lineage>
        <taxon>Bacteria</taxon>
        <taxon>Pseudomonadati</taxon>
        <taxon>Pseudomonadota</taxon>
        <taxon>Alphaproteobacteria</taxon>
        <taxon>Caulobacterales</taxon>
        <taxon>Caulobacteraceae</taxon>
        <taxon>Brevundimonas</taxon>
    </lineage>
</organism>
<keyword evidence="1" id="KW-0732">Signal</keyword>
<feature type="chain" id="PRO_5030736907" evidence="1">
    <location>
        <begin position="22"/>
        <end position="226"/>
    </location>
</feature>
<dbReference type="Gene3D" id="3.40.30.10">
    <property type="entry name" value="Glutaredoxin"/>
    <property type="match status" value="1"/>
</dbReference>
<dbReference type="CDD" id="cd02969">
    <property type="entry name" value="PRX_like1"/>
    <property type="match status" value="1"/>
</dbReference>
<dbReference type="AlphaFoldDB" id="A0A7W6JA43"/>
<feature type="signal peptide" evidence="1">
    <location>
        <begin position="1"/>
        <end position="21"/>
    </location>
</feature>
<dbReference type="InterPro" id="IPR013766">
    <property type="entry name" value="Thioredoxin_domain"/>
</dbReference>
<dbReference type="InterPro" id="IPR047262">
    <property type="entry name" value="PRX-like1"/>
</dbReference>
<evidence type="ECO:0000256" key="1">
    <source>
        <dbReference type="SAM" id="SignalP"/>
    </source>
</evidence>
<name>A0A7W6JA43_9CAUL</name>
<sequence length="226" mass="23860">MTRLITVALAALTLAACQQQAAAPQKAETPAPTPVAAAAPGAMPMAGQMAPAFTLVDAEGVQRSLADFRGKVVVLEWTNEGCPYVKKHYTGAMQALQREAAEDGVVWLSIISSSPGTQGYVEGDSARAWKTRTNAGSTHLLLDPTGQVGKLFGAKTTPDMRIIDAEGRLVYVGGIDDKPTPRVEDLQGATNFVRAALDDVQSERPVRTAFATPYGCAIKYPETVGT</sequence>
<gene>
    <name evidence="3" type="ORF">GGR12_000183</name>
</gene>
<dbReference type="EMBL" id="JACIDM010000001">
    <property type="protein sequence ID" value="MBB4081344.1"/>
    <property type="molecule type" value="Genomic_DNA"/>
</dbReference>
<reference evidence="3 4" key="1">
    <citation type="submission" date="2020-08" db="EMBL/GenBank/DDBJ databases">
        <title>Genomic Encyclopedia of Type Strains, Phase IV (KMG-IV): sequencing the most valuable type-strain genomes for metagenomic binning, comparative biology and taxonomic classification.</title>
        <authorList>
            <person name="Goeker M."/>
        </authorList>
    </citation>
    <scope>NUCLEOTIDE SEQUENCE [LARGE SCALE GENOMIC DNA]</scope>
    <source>
        <strain evidence="3 4">DSM 23960</strain>
    </source>
</reference>
<accession>A0A7W6JA43</accession>
<protein>
    <submittedName>
        <fullName evidence="3">Peroxiredoxin</fullName>
    </submittedName>
</protein>
<dbReference type="GO" id="GO:0016209">
    <property type="term" value="F:antioxidant activity"/>
    <property type="evidence" value="ECO:0007669"/>
    <property type="project" value="InterPro"/>
</dbReference>
<keyword evidence="4" id="KW-1185">Reference proteome</keyword>
<proteinExistence type="predicted"/>
<dbReference type="PROSITE" id="PS51257">
    <property type="entry name" value="PROKAR_LIPOPROTEIN"/>
    <property type="match status" value="1"/>
</dbReference>
<evidence type="ECO:0000259" key="2">
    <source>
        <dbReference type="PROSITE" id="PS51352"/>
    </source>
</evidence>
<dbReference type="RefSeq" id="WP_183201912.1">
    <property type="nucleotide sequence ID" value="NZ_BAAAER010000002.1"/>
</dbReference>
<evidence type="ECO:0000313" key="3">
    <source>
        <dbReference type="EMBL" id="MBB4081344.1"/>
    </source>
</evidence>
<dbReference type="InterPro" id="IPR036249">
    <property type="entry name" value="Thioredoxin-like_sf"/>
</dbReference>